<evidence type="ECO:0000313" key="1">
    <source>
        <dbReference type="EMBL" id="THC90280.1"/>
    </source>
</evidence>
<dbReference type="STRING" id="1220188.A0A4S3J5T9"/>
<keyword evidence="2" id="KW-1185">Reference proteome</keyword>
<dbReference type="AlphaFoldDB" id="A0A4S3J5T9"/>
<name>A0A4S3J5T9_9EURO</name>
<sequence>MKLSLSYNMRSGNPLLSHLRAELKDLSKKVHFEGNAKPSIPINWRFAESISALKGLKATMIKLLVHIPHLSAHWNPDDVLSLSGQTPIPGLVGPDSRHKHLQNQRWAFLPYAQPVAPHPPSK</sequence>
<reference evidence="1 2" key="1">
    <citation type="submission" date="2019-03" db="EMBL/GenBank/DDBJ databases">
        <title>The genome sequence of a newly discovered highly antifungal drug resistant Aspergillus species, Aspergillus tanneri NIH 1004.</title>
        <authorList>
            <person name="Mounaud S."/>
            <person name="Singh I."/>
            <person name="Joardar V."/>
            <person name="Pakala S."/>
            <person name="Pakala S."/>
            <person name="Venepally P."/>
            <person name="Hoover J."/>
            <person name="Nierman W."/>
            <person name="Chung J."/>
            <person name="Losada L."/>
        </authorList>
    </citation>
    <scope>NUCLEOTIDE SEQUENCE [LARGE SCALE GENOMIC DNA]</scope>
    <source>
        <strain evidence="1 2">NIH1004</strain>
    </source>
</reference>
<organism evidence="1 2">
    <name type="scientific">Aspergillus tanneri</name>
    <dbReference type="NCBI Taxonomy" id="1220188"/>
    <lineage>
        <taxon>Eukaryota</taxon>
        <taxon>Fungi</taxon>
        <taxon>Dikarya</taxon>
        <taxon>Ascomycota</taxon>
        <taxon>Pezizomycotina</taxon>
        <taxon>Eurotiomycetes</taxon>
        <taxon>Eurotiomycetidae</taxon>
        <taxon>Eurotiales</taxon>
        <taxon>Aspergillaceae</taxon>
        <taxon>Aspergillus</taxon>
        <taxon>Aspergillus subgen. Circumdati</taxon>
    </lineage>
</organism>
<proteinExistence type="predicted"/>
<dbReference type="Proteomes" id="UP000308092">
    <property type="component" value="Unassembled WGS sequence"/>
</dbReference>
<comment type="caution">
    <text evidence="1">The sequence shown here is derived from an EMBL/GenBank/DDBJ whole genome shotgun (WGS) entry which is preliminary data.</text>
</comment>
<gene>
    <name evidence="1" type="ORF">EYZ11_010256</name>
</gene>
<dbReference type="EMBL" id="SOSA01000538">
    <property type="protein sequence ID" value="THC90280.1"/>
    <property type="molecule type" value="Genomic_DNA"/>
</dbReference>
<evidence type="ECO:0000313" key="2">
    <source>
        <dbReference type="Proteomes" id="UP000308092"/>
    </source>
</evidence>
<accession>A0A4S3J5T9</accession>
<dbReference type="VEuPathDB" id="FungiDB:EYZ11_010256"/>
<protein>
    <submittedName>
        <fullName evidence="1">Uncharacterized protein</fullName>
    </submittedName>
</protein>